<evidence type="ECO:0000256" key="1">
    <source>
        <dbReference type="SAM" id="MobiDB-lite"/>
    </source>
</evidence>
<reference evidence="3" key="1">
    <citation type="journal article" date="2019" name="Int. J. Syst. Evol. Microbiol.">
        <title>The Global Catalogue of Microorganisms (GCM) 10K type strain sequencing project: providing services to taxonomists for standard genome sequencing and annotation.</title>
        <authorList>
            <consortium name="The Broad Institute Genomics Platform"/>
            <consortium name="The Broad Institute Genome Sequencing Center for Infectious Disease"/>
            <person name="Wu L."/>
            <person name="Ma J."/>
        </authorList>
    </citation>
    <scope>NUCLEOTIDE SEQUENCE [LARGE SCALE GENOMIC DNA]</scope>
    <source>
        <strain evidence="3">CCUG 61889</strain>
    </source>
</reference>
<proteinExistence type="predicted"/>
<keyword evidence="3" id="KW-1185">Reference proteome</keyword>
<protein>
    <submittedName>
        <fullName evidence="2">Uncharacterized protein</fullName>
    </submittedName>
</protein>
<evidence type="ECO:0000313" key="2">
    <source>
        <dbReference type="EMBL" id="MFC3885779.1"/>
    </source>
</evidence>
<feature type="compositionally biased region" description="Polar residues" evidence="1">
    <location>
        <begin position="11"/>
        <end position="22"/>
    </location>
</feature>
<accession>A0ABV8B9E3</accession>
<name>A0ABV8B9E3_9BACI</name>
<sequence>MTKRNRRSKAGAQNTKAITEFSQELAANPANKKAEKSRPH</sequence>
<dbReference type="EMBL" id="JBHRZT010000072">
    <property type="protein sequence ID" value="MFC3885779.1"/>
    <property type="molecule type" value="Genomic_DNA"/>
</dbReference>
<dbReference type="Proteomes" id="UP001595752">
    <property type="component" value="Unassembled WGS sequence"/>
</dbReference>
<gene>
    <name evidence="2" type="ORF">ACFOU2_20795</name>
</gene>
<feature type="region of interest" description="Disordered" evidence="1">
    <location>
        <begin position="1"/>
        <end position="40"/>
    </location>
</feature>
<dbReference type="RefSeq" id="WP_377918170.1">
    <property type="nucleotide sequence ID" value="NZ_JBHRZT010000072.1"/>
</dbReference>
<organism evidence="2 3">
    <name type="scientific">Bacillus songklensis</name>
    <dbReference type="NCBI Taxonomy" id="1069116"/>
    <lineage>
        <taxon>Bacteria</taxon>
        <taxon>Bacillati</taxon>
        <taxon>Bacillota</taxon>
        <taxon>Bacilli</taxon>
        <taxon>Bacillales</taxon>
        <taxon>Bacillaceae</taxon>
        <taxon>Bacillus</taxon>
    </lineage>
</organism>
<comment type="caution">
    <text evidence="2">The sequence shown here is derived from an EMBL/GenBank/DDBJ whole genome shotgun (WGS) entry which is preliminary data.</text>
</comment>
<evidence type="ECO:0000313" key="3">
    <source>
        <dbReference type="Proteomes" id="UP001595752"/>
    </source>
</evidence>